<feature type="compositionally biased region" description="Basic residues" evidence="1">
    <location>
        <begin position="61"/>
        <end position="73"/>
    </location>
</feature>
<gene>
    <name evidence="2" type="ORF">BP00DRAFT_452502</name>
</gene>
<organism evidence="2 3">
    <name type="scientific">Aspergillus indologenus CBS 114.80</name>
    <dbReference type="NCBI Taxonomy" id="1450541"/>
    <lineage>
        <taxon>Eukaryota</taxon>
        <taxon>Fungi</taxon>
        <taxon>Dikarya</taxon>
        <taxon>Ascomycota</taxon>
        <taxon>Pezizomycotina</taxon>
        <taxon>Eurotiomycetes</taxon>
        <taxon>Eurotiomycetidae</taxon>
        <taxon>Eurotiales</taxon>
        <taxon>Aspergillaceae</taxon>
        <taxon>Aspergillus</taxon>
        <taxon>Aspergillus subgen. Circumdati</taxon>
    </lineage>
</organism>
<proteinExistence type="predicted"/>
<evidence type="ECO:0000313" key="2">
    <source>
        <dbReference type="EMBL" id="PYI25026.1"/>
    </source>
</evidence>
<evidence type="ECO:0000256" key="1">
    <source>
        <dbReference type="SAM" id="MobiDB-lite"/>
    </source>
</evidence>
<dbReference type="AlphaFoldDB" id="A0A2V5IXI3"/>
<sequence length="120" mass="13841">MPPWGGYMEGRMLVYNEAEITTSKRLLEDGELFDRVADNPDYTGFELAKDSYGRARDQQKLRQKRLSRQKWQRRGSPLKYGADISRHHRARHLGDRSDAPHWAANRPDAGEYPPGPSPHP</sequence>
<feature type="region of interest" description="Disordered" evidence="1">
    <location>
        <begin position="51"/>
        <end position="120"/>
    </location>
</feature>
<feature type="compositionally biased region" description="Basic and acidic residues" evidence="1">
    <location>
        <begin position="51"/>
        <end position="60"/>
    </location>
</feature>
<evidence type="ECO:0000313" key="3">
    <source>
        <dbReference type="Proteomes" id="UP000248817"/>
    </source>
</evidence>
<keyword evidence="3" id="KW-1185">Reference proteome</keyword>
<dbReference type="Proteomes" id="UP000248817">
    <property type="component" value="Unassembled WGS sequence"/>
</dbReference>
<reference evidence="2 3" key="1">
    <citation type="submission" date="2018-02" db="EMBL/GenBank/DDBJ databases">
        <title>The genomes of Aspergillus section Nigri reveals drivers in fungal speciation.</title>
        <authorList>
            <consortium name="DOE Joint Genome Institute"/>
            <person name="Vesth T.C."/>
            <person name="Nybo J."/>
            <person name="Theobald S."/>
            <person name="Brandl J."/>
            <person name="Frisvad J.C."/>
            <person name="Nielsen K.F."/>
            <person name="Lyhne E.K."/>
            <person name="Kogle M.E."/>
            <person name="Kuo A."/>
            <person name="Riley R."/>
            <person name="Clum A."/>
            <person name="Nolan M."/>
            <person name="Lipzen A."/>
            <person name="Salamov A."/>
            <person name="Henrissat B."/>
            <person name="Wiebenga A."/>
            <person name="De vries R.P."/>
            <person name="Grigoriev I.V."/>
            <person name="Mortensen U.H."/>
            <person name="Andersen M.R."/>
            <person name="Baker S.E."/>
        </authorList>
    </citation>
    <scope>NUCLEOTIDE SEQUENCE [LARGE SCALE GENOMIC DNA]</scope>
    <source>
        <strain evidence="2 3">CBS 114.80</strain>
    </source>
</reference>
<protein>
    <submittedName>
        <fullName evidence="2">Uncharacterized protein</fullName>
    </submittedName>
</protein>
<name>A0A2V5IXI3_9EURO</name>
<dbReference type="EMBL" id="KZ825688">
    <property type="protein sequence ID" value="PYI25026.1"/>
    <property type="molecule type" value="Genomic_DNA"/>
</dbReference>
<accession>A0A2V5IXI3</accession>